<keyword evidence="2" id="KW-0808">Transferase</keyword>
<dbReference type="PRINTS" id="PR00866">
    <property type="entry name" value="RNADNAPOLMS"/>
</dbReference>
<proteinExistence type="inferred from homology"/>
<name>A0A1M7NRD9_9GAMM</name>
<keyword evidence="12" id="KW-1185">Reference proteome</keyword>
<reference evidence="12" key="1">
    <citation type="submission" date="2016-11" db="EMBL/GenBank/DDBJ databases">
        <authorList>
            <person name="Varghese N."/>
            <person name="Submissions S."/>
        </authorList>
    </citation>
    <scope>NUCLEOTIDE SEQUENCE [LARGE SCALE GENOMIC DNA]</scope>
    <source>
        <strain evidence="12">CECT 8089</strain>
    </source>
</reference>
<evidence type="ECO:0000256" key="7">
    <source>
        <dbReference type="ARBA" id="ARBA00023118"/>
    </source>
</evidence>
<evidence type="ECO:0000256" key="2">
    <source>
        <dbReference type="ARBA" id="ARBA00022679"/>
    </source>
</evidence>
<dbReference type="InterPro" id="IPR051083">
    <property type="entry name" value="GrpII_Intron_Splice-Mob/Def"/>
</dbReference>
<dbReference type="PROSITE" id="PS50878">
    <property type="entry name" value="RT_POL"/>
    <property type="match status" value="1"/>
</dbReference>
<dbReference type="OrthoDB" id="7055795at2"/>
<keyword evidence="6 11" id="KW-0695">RNA-directed DNA polymerase</keyword>
<dbReference type="CDD" id="cd03487">
    <property type="entry name" value="RT_Bac_retron_II"/>
    <property type="match status" value="1"/>
</dbReference>
<dbReference type="InterPro" id="IPR000477">
    <property type="entry name" value="RT_dom"/>
</dbReference>
<evidence type="ECO:0000259" key="10">
    <source>
        <dbReference type="PROSITE" id="PS50878"/>
    </source>
</evidence>
<dbReference type="Pfam" id="PF00078">
    <property type="entry name" value="RVT_1"/>
    <property type="match status" value="1"/>
</dbReference>
<protein>
    <recommendedName>
        <fullName evidence="1">RNA-directed DNA polymerase</fullName>
        <ecNumber evidence="1">2.7.7.49</ecNumber>
    </recommendedName>
</protein>
<sequence length="393" mass="45019">MAKDKPFYPHAPISTLDVLAKSLGVSPQVMSKLSSSADDSYTAFSVSSKNKDRTVYDPKYNLKKLQKRINSRIFEHVVFPQYLHGGIRDVSHSRDYINNSRIHAGSRVLVSLDIKNFYDNIKRDSVFDIFKSFFRFPDEVSTLLTNVVTMRGKVPQGGCTSSYVANLIFHNTEYSVVSYLRSFGIEYSRLLDDVTLSSSHPIPPEKLEQAISKVAGMFKRHGLRVHPHKKKIESSSDSRSPYEVTGVWVGHGVPKIRRKDRDYARQLVYICTKEYLKDYTSDAYHALWNKSSAHVARMTRLDHAQARQLRDRLSKILPQYSAARIKQLSFEYKKLINRPVADVATLGFSKSFHKLIHSIGILSRTDAHLARHYRKSLRAKFPRVLSKADHWGI</sequence>
<dbReference type="SUPFAM" id="SSF56672">
    <property type="entry name" value="DNA/RNA polymerases"/>
    <property type="match status" value="1"/>
</dbReference>
<keyword evidence="3" id="KW-0548">Nucleotidyltransferase</keyword>
<feature type="domain" description="Reverse transcriptase" evidence="10">
    <location>
        <begin position="1"/>
        <end position="253"/>
    </location>
</feature>
<evidence type="ECO:0000256" key="3">
    <source>
        <dbReference type="ARBA" id="ARBA00022695"/>
    </source>
</evidence>
<dbReference type="Proteomes" id="UP000184305">
    <property type="component" value="Unassembled WGS sequence"/>
</dbReference>
<dbReference type="EC" id="2.7.7.49" evidence="1"/>
<evidence type="ECO:0000256" key="6">
    <source>
        <dbReference type="ARBA" id="ARBA00022918"/>
    </source>
</evidence>
<evidence type="ECO:0000313" key="12">
    <source>
        <dbReference type="Proteomes" id="UP000184305"/>
    </source>
</evidence>
<evidence type="ECO:0000313" key="11">
    <source>
        <dbReference type="EMBL" id="SHN06634.1"/>
    </source>
</evidence>
<gene>
    <name evidence="11" type="ORF">SAMN05216288_0448</name>
</gene>
<keyword evidence="4" id="KW-0479">Metal-binding</keyword>
<organism evidence="11 12">
    <name type="scientific">Phytopseudomonas punonensis</name>
    <dbReference type="NCBI Taxonomy" id="1220495"/>
    <lineage>
        <taxon>Bacteria</taxon>
        <taxon>Pseudomonadati</taxon>
        <taxon>Pseudomonadota</taxon>
        <taxon>Gammaproteobacteria</taxon>
        <taxon>Pseudomonadales</taxon>
        <taxon>Pseudomonadaceae</taxon>
        <taxon>Phytopseudomonas</taxon>
    </lineage>
</organism>
<dbReference type="GO" id="GO:0046872">
    <property type="term" value="F:metal ion binding"/>
    <property type="evidence" value="ECO:0007669"/>
    <property type="project" value="UniProtKB-KW"/>
</dbReference>
<dbReference type="STRING" id="1220495.SAMN05216288_0448"/>
<dbReference type="GO" id="GO:0003964">
    <property type="term" value="F:RNA-directed DNA polymerase activity"/>
    <property type="evidence" value="ECO:0007669"/>
    <property type="project" value="UniProtKB-KW"/>
</dbReference>
<keyword evidence="5" id="KW-0460">Magnesium</keyword>
<dbReference type="GO" id="GO:0051607">
    <property type="term" value="P:defense response to virus"/>
    <property type="evidence" value="ECO:0007669"/>
    <property type="project" value="UniProtKB-KW"/>
</dbReference>
<evidence type="ECO:0000256" key="9">
    <source>
        <dbReference type="ARBA" id="ARBA00048173"/>
    </source>
</evidence>
<accession>A0A1M7NRD9</accession>
<evidence type="ECO:0000256" key="4">
    <source>
        <dbReference type="ARBA" id="ARBA00022723"/>
    </source>
</evidence>
<evidence type="ECO:0000256" key="1">
    <source>
        <dbReference type="ARBA" id="ARBA00012493"/>
    </source>
</evidence>
<comment type="similarity">
    <text evidence="8">Belongs to the bacterial reverse transcriptase family.</text>
</comment>
<dbReference type="GO" id="GO:0003723">
    <property type="term" value="F:RNA binding"/>
    <property type="evidence" value="ECO:0007669"/>
    <property type="project" value="InterPro"/>
</dbReference>
<dbReference type="EMBL" id="FRBQ01000013">
    <property type="protein sequence ID" value="SHN06634.1"/>
    <property type="molecule type" value="Genomic_DNA"/>
</dbReference>
<keyword evidence="7" id="KW-0051">Antiviral defense</keyword>
<dbReference type="InterPro" id="IPR043502">
    <property type="entry name" value="DNA/RNA_pol_sf"/>
</dbReference>
<dbReference type="AlphaFoldDB" id="A0A1M7NRD9"/>
<dbReference type="RefSeq" id="WP_073268605.1">
    <property type="nucleotide sequence ID" value="NZ_FRBQ01000013.1"/>
</dbReference>
<evidence type="ECO:0000256" key="5">
    <source>
        <dbReference type="ARBA" id="ARBA00022842"/>
    </source>
</evidence>
<dbReference type="PANTHER" id="PTHR34047:SF7">
    <property type="entry name" value="RNA-DIRECTED DNA POLYMERASE"/>
    <property type="match status" value="1"/>
</dbReference>
<dbReference type="InterPro" id="IPR000123">
    <property type="entry name" value="Reverse_transcriptase_msDNA"/>
</dbReference>
<dbReference type="PANTHER" id="PTHR34047">
    <property type="entry name" value="NUCLEAR INTRON MATURASE 1, MITOCHONDRIAL-RELATED"/>
    <property type="match status" value="1"/>
</dbReference>
<evidence type="ECO:0000256" key="8">
    <source>
        <dbReference type="ARBA" id="ARBA00034120"/>
    </source>
</evidence>
<comment type="catalytic activity">
    <reaction evidence="9">
        <text>DNA(n) + a 2'-deoxyribonucleoside 5'-triphosphate = DNA(n+1) + diphosphate</text>
        <dbReference type="Rhea" id="RHEA:22508"/>
        <dbReference type="Rhea" id="RHEA-COMP:17339"/>
        <dbReference type="Rhea" id="RHEA-COMP:17340"/>
        <dbReference type="ChEBI" id="CHEBI:33019"/>
        <dbReference type="ChEBI" id="CHEBI:61560"/>
        <dbReference type="ChEBI" id="CHEBI:173112"/>
        <dbReference type="EC" id="2.7.7.49"/>
    </reaction>
</comment>